<keyword evidence="3" id="KW-1185">Reference proteome</keyword>
<feature type="chain" id="PRO_5045995216" description="ATP-binding protein" evidence="1">
    <location>
        <begin position="30"/>
        <end position="118"/>
    </location>
</feature>
<sequence>MNMKKIATAAGVATAGVALFVTTQGSAQAAPAQPAPAVTAAAQPSQDKAPQALGSLVGKAAKSVGKAATKAANKATAVGKGMAVVAKSNADNMLGHGSVFAPPADLPQGVTADAVFDR</sequence>
<dbReference type="RefSeq" id="WP_248634789.1">
    <property type="nucleotide sequence ID" value="NZ_JALPTH010000016.1"/>
</dbReference>
<evidence type="ECO:0000313" key="3">
    <source>
        <dbReference type="Proteomes" id="UP001522868"/>
    </source>
</evidence>
<proteinExistence type="predicted"/>
<protein>
    <recommendedName>
        <fullName evidence="4">ATP-binding protein</fullName>
    </recommendedName>
</protein>
<evidence type="ECO:0008006" key="4">
    <source>
        <dbReference type="Google" id="ProtNLM"/>
    </source>
</evidence>
<accession>A0ABT0ICV5</accession>
<evidence type="ECO:0000256" key="1">
    <source>
        <dbReference type="SAM" id="SignalP"/>
    </source>
</evidence>
<organism evidence="2 3">
    <name type="scientific">Streptomyces lichenis</name>
    <dbReference type="NCBI Taxonomy" id="2306967"/>
    <lineage>
        <taxon>Bacteria</taxon>
        <taxon>Bacillati</taxon>
        <taxon>Actinomycetota</taxon>
        <taxon>Actinomycetes</taxon>
        <taxon>Kitasatosporales</taxon>
        <taxon>Streptomycetaceae</taxon>
        <taxon>Streptomyces</taxon>
    </lineage>
</organism>
<comment type="caution">
    <text evidence="2">The sequence shown here is derived from an EMBL/GenBank/DDBJ whole genome shotgun (WGS) entry which is preliminary data.</text>
</comment>
<dbReference type="Proteomes" id="UP001522868">
    <property type="component" value="Unassembled WGS sequence"/>
</dbReference>
<evidence type="ECO:0000313" key="2">
    <source>
        <dbReference type="EMBL" id="MCK8679126.1"/>
    </source>
</evidence>
<keyword evidence="1" id="KW-0732">Signal</keyword>
<feature type="signal peptide" evidence="1">
    <location>
        <begin position="1"/>
        <end position="29"/>
    </location>
</feature>
<gene>
    <name evidence="2" type="ORF">M1O15_17355</name>
</gene>
<dbReference type="EMBL" id="JALPTH010000016">
    <property type="protein sequence ID" value="MCK8679126.1"/>
    <property type="molecule type" value="Genomic_DNA"/>
</dbReference>
<name>A0ABT0ICV5_9ACTN</name>
<reference evidence="2 3" key="1">
    <citation type="submission" date="2022-04" db="EMBL/GenBank/DDBJ databases">
        <title>Streptomyces sp. nov. LCR6-01 isolated from Lichen of Dirinaria sp.</title>
        <authorList>
            <person name="Kanchanasin P."/>
            <person name="Tanasupawat S."/>
            <person name="Phongsopitanun W."/>
        </authorList>
    </citation>
    <scope>NUCLEOTIDE SEQUENCE [LARGE SCALE GENOMIC DNA]</scope>
    <source>
        <strain evidence="2 3">LCR6-01</strain>
    </source>
</reference>